<keyword evidence="4" id="KW-1185">Reference proteome</keyword>
<evidence type="ECO:0000256" key="1">
    <source>
        <dbReference type="ARBA" id="ARBA00023125"/>
    </source>
</evidence>
<keyword evidence="1" id="KW-0238">DNA-binding</keyword>
<evidence type="ECO:0000313" key="4">
    <source>
        <dbReference type="Proteomes" id="UP000499080"/>
    </source>
</evidence>
<evidence type="ECO:0000259" key="2">
    <source>
        <dbReference type="PROSITE" id="PS51253"/>
    </source>
</evidence>
<evidence type="ECO:0000313" key="3">
    <source>
        <dbReference type="EMBL" id="GBN49584.1"/>
    </source>
</evidence>
<gene>
    <name evidence="3" type="ORF">AVEN_4450_1</name>
</gene>
<dbReference type="AlphaFoldDB" id="A0A4Y2PE13"/>
<dbReference type="InterPro" id="IPR006600">
    <property type="entry name" value="HTH_CenpB_DNA-bd_dom"/>
</dbReference>
<sequence>MSQHKAKELADPLAIENFSVSNLWLDRLRIRNNIICRSLCGEAADVDPSSCEGANSFSDEEFSDTVCNRQQAKFQLKRLREKKMKSSEISTQ</sequence>
<organism evidence="3 4">
    <name type="scientific">Araneus ventricosus</name>
    <name type="common">Orbweaver spider</name>
    <name type="synonym">Epeira ventricosa</name>
    <dbReference type="NCBI Taxonomy" id="182803"/>
    <lineage>
        <taxon>Eukaryota</taxon>
        <taxon>Metazoa</taxon>
        <taxon>Ecdysozoa</taxon>
        <taxon>Arthropoda</taxon>
        <taxon>Chelicerata</taxon>
        <taxon>Arachnida</taxon>
        <taxon>Araneae</taxon>
        <taxon>Araneomorphae</taxon>
        <taxon>Entelegynae</taxon>
        <taxon>Araneoidea</taxon>
        <taxon>Araneidae</taxon>
        <taxon>Araneus</taxon>
    </lineage>
</organism>
<protein>
    <recommendedName>
        <fullName evidence="2">HTH CENPB-type domain-containing protein</fullName>
    </recommendedName>
</protein>
<feature type="domain" description="HTH CENPB-type" evidence="2">
    <location>
        <begin position="1"/>
        <end position="38"/>
    </location>
</feature>
<dbReference type="EMBL" id="BGPR01011099">
    <property type="protein sequence ID" value="GBN49584.1"/>
    <property type="molecule type" value="Genomic_DNA"/>
</dbReference>
<comment type="caution">
    <text evidence="3">The sequence shown here is derived from an EMBL/GenBank/DDBJ whole genome shotgun (WGS) entry which is preliminary data.</text>
</comment>
<dbReference type="OrthoDB" id="9909311at2759"/>
<accession>A0A4Y2PE13</accession>
<dbReference type="Proteomes" id="UP000499080">
    <property type="component" value="Unassembled WGS sequence"/>
</dbReference>
<proteinExistence type="predicted"/>
<name>A0A4Y2PE13_ARAVE</name>
<dbReference type="PROSITE" id="PS51253">
    <property type="entry name" value="HTH_CENPB"/>
    <property type="match status" value="1"/>
</dbReference>
<reference evidence="3 4" key="1">
    <citation type="journal article" date="2019" name="Sci. Rep.">
        <title>Orb-weaving spider Araneus ventricosus genome elucidates the spidroin gene catalogue.</title>
        <authorList>
            <person name="Kono N."/>
            <person name="Nakamura H."/>
            <person name="Ohtoshi R."/>
            <person name="Moran D.A.P."/>
            <person name="Shinohara A."/>
            <person name="Yoshida Y."/>
            <person name="Fujiwara M."/>
            <person name="Mori M."/>
            <person name="Tomita M."/>
            <person name="Arakawa K."/>
        </authorList>
    </citation>
    <scope>NUCLEOTIDE SEQUENCE [LARGE SCALE GENOMIC DNA]</scope>
</reference>
<dbReference type="GO" id="GO:0003677">
    <property type="term" value="F:DNA binding"/>
    <property type="evidence" value="ECO:0007669"/>
    <property type="project" value="UniProtKB-KW"/>
</dbReference>